<gene>
    <name evidence="1" type="primary">pyrK_2</name>
    <name evidence="1" type="ORF">CLCHR_39120</name>
</gene>
<dbReference type="InterPro" id="IPR039261">
    <property type="entry name" value="FNR_nucleotide-bd"/>
</dbReference>
<keyword evidence="2" id="KW-1185">Reference proteome</keyword>
<dbReference type="GO" id="GO:0051537">
    <property type="term" value="F:2 iron, 2 sulfur cluster binding"/>
    <property type="evidence" value="ECO:0007669"/>
    <property type="project" value="InterPro"/>
</dbReference>
<accession>A0A1V4IF53</accession>
<dbReference type="SUPFAM" id="SSF52343">
    <property type="entry name" value="Ferredoxin reductase-like, C-terminal NADP-linked domain"/>
    <property type="match status" value="1"/>
</dbReference>
<organism evidence="1 2">
    <name type="scientific">Clostridium chromiireducens</name>
    <dbReference type="NCBI Taxonomy" id="225345"/>
    <lineage>
        <taxon>Bacteria</taxon>
        <taxon>Bacillati</taxon>
        <taxon>Bacillota</taxon>
        <taxon>Clostridia</taxon>
        <taxon>Eubacteriales</taxon>
        <taxon>Clostridiaceae</taxon>
        <taxon>Clostridium</taxon>
    </lineage>
</organism>
<sequence length="330" mass="37114">MVKEAIDCIDAGTEYCPCKLAEYGQCLICSQCQGQVFCDCLNWKGVCIYQELHNNGYKAKEGRKTFDCNVEEVINNNNNNLIIIKFKAPHKLVLDLVKPGSYIFIRTDDNHYFDIPISIMNSDIENDIISIAVEIRGIKTAKLLNTKANENIVIRGPYWNGVFGIKNILAQNNTKALILARGIGLAPMMPVIRKLLSQNNELQAVLDKDPFNVNFATELLEKYKIKTSENSLLDKGQLSDHAKVIIKDALEDGVTFIHIAGADILTYSVINYLNEINRNDVVLSCCNNFKMCCGEGICGACTSRFSGHRVKRFCKEQADPRNIFEGRRFI</sequence>
<name>A0A1V4IF53_9CLOT</name>
<dbReference type="RefSeq" id="WP_079441566.1">
    <property type="nucleotide sequence ID" value="NZ_MZGT01000068.1"/>
</dbReference>
<dbReference type="Gene3D" id="2.40.30.10">
    <property type="entry name" value="Translation factors"/>
    <property type="match status" value="1"/>
</dbReference>
<dbReference type="PANTHER" id="PTHR43513:SF3">
    <property type="entry name" value="DIHYDROOROTATE DEHYDROGENASE B (NAD(+)), ELECTRON TRANSFER SUBUNIT-RELATED"/>
    <property type="match status" value="1"/>
</dbReference>
<dbReference type="NCBIfam" id="NF004470">
    <property type="entry name" value="PRK05802.1"/>
    <property type="match status" value="1"/>
</dbReference>
<dbReference type="InterPro" id="IPR017938">
    <property type="entry name" value="Riboflavin_synthase-like_b-brl"/>
</dbReference>
<dbReference type="STRING" id="225345.CLCHR_39120"/>
<proteinExistence type="predicted"/>
<dbReference type="PROSITE" id="PS00197">
    <property type="entry name" value="2FE2S_FER_1"/>
    <property type="match status" value="1"/>
</dbReference>
<dbReference type="CDD" id="cd06192">
    <property type="entry name" value="DHOD_e_trans_like"/>
    <property type="match status" value="1"/>
</dbReference>
<dbReference type="EMBL" id="MZGT01000068">
    <property type="protein sequence ID" value="OPJ58480.1"/>
    <property type="molecule type" value="Genomic_DNA"/>
</dbReference>
<dbReference type="Proteomes" id="UP000191056">
    <property type="component" value="Unassembled WGS sequence"/>
</dbReference>
<protein>
    <submittedName>
        <fullName evidence="1">Dihydroorotate dehydrogenase B, electron transfer subunit</fullName>
    </submittedName>
</protein>
<evidence type="ECO:0000313" key="1">
    <source>
        <dbReference type="EMBL" id="OPJ58480.1"/>
    </source>
</evidence>
<dbReference type="OrthoDB" id="1704963at2"/>
<evidence type="ECO:0000313" key="2">
    <source>
        <dbReference type="Proteomes" id="UP000191056"/>
    </source>
</evidence>
<dbReference type="SUPFAM" id="SSF63380">
    <property type="entry name" value="Riboflavin synthase domain-like"/>
    <property type="match status" value="1"/>
</dbReference>
<dbReference type="InterPro" id="IPR006058">
    <property type="entry name" value="2Fe2S_fd_BS"/>
</dbReference>
<dbReference type="PANTHER" id="PTHR43513">
    <property type="entry name" value="DIHYDROOROTATE DEHYDROGENASE B (NAD(+)), ELECTRON TRANSFER SUBUNIT"/>
    <property type="match status" value="1"/>
</dbReference>
<comment type="caution">
    <text evidence="1">The sequence shown here is derived from an EMBL/GenBank/DDBJ whole genome shotgun (WGS) entry which is preliminary data.</text>
</comment>
<reference evidence="1 2" key="1">
    <citation type="submission" date="2017-03" db="EMBL/GenBank/DDBJ databases">
        <title>Genome sequence of Clostridium chromiireducens DSM 23318.</title>
        <authorList>
            <person name="Poehlein A."/>
            <person name="Daniel R."/>
        </authorList>
    </citation>
    <scope>NUCLEOTIDE SEQUENCE [LARGE SCALE GENOMIC DNA]</scope>
    <source>
        <strain evidence="1 2">DSM 23318</strain>
    </source>
</reference>
<dbReference type="AlphaFoldDB" id="A0A1V4IF53"/>
<dbReference type="InterPro" id="IPR050353">
    <property type="entry name" value="PyrK_electron_transfer"/>
</dbReference>